<proteinExistence type="predicted"/>
<dbReference type="AlphaFoldDB" id="A0AAF5I0U2"/>
<accession>A0AAF5I0U2</accession>
<dbReference type="PROSITE" id="PS50279">
    <property type="entry name" value="BPTI_KUNITZ_2"/>
    <property type="match status" value="3"/>
</dbReference>
<dbReference type="InterPro" id="IPR020901">
    <property type="entry name" value="Prtase_inh_Kunz-CS"/>
</dbReference>
<dbReference type="InterPro" id="IPR036508">
    <property type="entry name" value="Chitin-bd_dom_sf"/>
</dbReference>
<dbReference type="GO" id="GO:0004867">
    <property type="term" value="F:serine-type endopeptidase inhibitor activity"/>
    <property type="evidence" value="ECO:0007669"/>
    <property type="project" value="InterPro"/>
</dbReference>
<dbReference type="Pfam" id="PF14625">
    <property type="entry name" value="Lustrin_cystein"/>
    <property type="match status" value="14"/>
</dbReference>
<feature type="signal peptide" evidence="1">
    <location>
        <begin position="1"/>
        <end position="19"/>
    </location>
</feature>
<dbReference type="InterPro" id="IPR053014">
    <property type="entry name" value="Cuticle_assoc_divergent"/>
</dbReference>
<dbReference type="Proteomes" id="UP000035681">
    <property type="component" value="Unplaced"/>
</dbReference>
<dbReference type="Gene3D" id="4.10.410.10">
    <property type="entry name" value="Pancreatic trypsin inhibitor Kunitz domain"/>
    <property type="match status" value="3"/>
</dbReference>
<dbReference type="GO" id="GO:0008061">
    <property type="term" value="F:chitin binding"/>
    <property type="evidence" value="ECO:0007669"/>
    <property type="project" value="InterPro"/>
</dbReference>
<dbReference type="SUPFAM" id="SSF57625">
    <property type="entry name" value="Invertebrate chitin-binding proteins"/>
    <property type="match status" value="1"/>
</dbReference>
<dbReference type="CDD" id="cd00109">
    <property type="entry name" value="Kunitz-type"/>
    <property type="match status" value="2"/>
</dbReference>
<name>A0AAF5I0U2_STRER</name>
<evidence type="ECO:0000313" key="4">
    <source>
        <dbReference type="WBParaSite" id="TCONS_00007906.p1"/>
    </source>
</evidence>
<dbReference type="InterPro" id="IPR028150">
    <property type="entry name" value="Lustrin_cystein"/>
</dbReference>
<feature type="domain" description="BPTI/Kunitz inhibitor" evidence="2">
    <location>
        <begin position="436"/>
        <end position="490"/>
    </location>
</feature>
<dbReference type="PANTHER" id="PTHR46339">
    <property type="entry name" value="PROTEIN CBG15282-RELATED"/>
    <property type="match status" value="1"/>
</dbReference>
<evidence type="ECO:0000259" key="2">
    <source>
        <dbReference type="PROSITE" id="PS50279"/>
    </source>
</evidence>
<keyword evidence="1" id="KW-0732">Signal</keyword>
<dbReference type="InterPro" id="IPR002223">
    <property type="entry name" value="Kunitz_BPTI"/>
</dbReference>
<evidence type="ECO:0000313" key="3">
    <source>
        <dbReference type="Proteomes" id="UP000035681"/>
    </source>
</evidence>
<keyword evidence="3" id="KW-1185">Reference proteome</keyword>
<dbReference type="SMART" id="SM00131">
    <property type="entry name" value="KU"/>
    <property type="match status" value="3"/>
</dbReference>
<dbReference type="Pfam" id="PF01683">
    <property type="entry name" value="EB"/>
    <property type="match status" value="1"/>
</dbReference>
<evidence type="ECO:0000256" key="1">
    <source>
        <dbReference type="SAM" id="SignalP"/>
    </source>
</evidence>
<dbReference type="PROSITE" id="PS00280">
    <property type="entry name" value="BPTI_KUNITZ_1"/>
    <property type="match status" value="2"/>
</dbReference>
<reference evidence="4" key="1">
    <citation type="submission" date="2024-02" db="UniProtKB">
        <authorList>
            <consortium name="WormBaseParasite"/>
        </authorList>
    </citation>
    <scope>IDENTIFICATION</scope>
</reference>
<dbReference type="InterPro" id="IPR006150">
    <property type="entry name" value="Cys_repeat_1"/>
</dbReference>
<protein>
    <recommendedName>
        <fullName evidence="2">BPTI/Kunitz inhibitor domain-containing protein</fullName>
    </recommendedName>
</protein>
<sequence>MIPLIGITIYFLLFKISTSLQCNPTESIKKVNPDDPYSYLYCNLEGLFTVKMCSPGSVFNTEKAECEMLTKSDDPLLQPLNQAPEDICMGGIPLTRLSAPVICNPSISSCPDGYVCNIYSKTGTAYCCKNPNFEIEENKDIVCPGSQVTYFDDNAAPKTCLLSKKGSCPSGFGCTLIGDTTTRCCGQSFGCPSNSAGLVNSMTGGFTSCDINDKKSWPHGFVCKKSNTFNNDILCSDTSTIANNVVCNGGVPLKRKKKCNKNYPCPVGFSCENEVCCPTFPECPVGEPLNKGIMKCSYKEGCPDGFDCITSNDATYCCPSSVMVCNLPKENGFICNNNASITIRYYFDRHTGTCKLFKFTQCGGNSNNFQTKEECENFCQHTQCPNGGIPHRQSSSNTYCSTLINQNINTCPSNYSCTGSILNTNDICCPIKEYTCNEEVTAGFPCFNKNISFLRFYFDSTDMKCKPFQYYGCNGNNNRFLSLNECEETCVLTYANVCNGMAPLIAPNHELAECSEDFPCPDGYTCNIGGNCCPEAQLACQTHVSLGSTCSKYKASKVWYWDEEHAECREFLFNGCGGTPNRFFSKAACLEACTKPVGECPSGMNPFRENGMVQECSLSIASSCPTGYSCVKSTGGVPICCQSVAKCPAPRKAYIIPGSDSFVACTPKASTCPKNYECVESDKVNGFFLCCSHSNLKRGQNLGFPSTRTLPSRQKVGEHLTCPDNLESNNMKCKINSKNACENGYTCMGVGINGVCCKGIPTCKRNLQAVFLAPKQVQLCGKGLVGCPRGSACAISSIKGVNVCCKTDTFFGNKKSLTPKCKGNKIPFYELGSRTAKLCEIGIKNTCPKDYICQETSDDEYHCCPAPDQCPNKGIAYIINGKTLACNIDVNNCPSGYKCEGDPETAICCKRPLDGSSCPDNRKVFTMAGRPLVCPKGSKTCPNGYSCVQSLLDDHIHVCCEDGIGSKVNEQPYCYQGEPYRDLFTQSFKECSREFNTCPVGFDCDESTVKGKWICCSTKLINKQYEGYCPIGQIPYVGLNSPEPPSCHMTLTPCPTSGAYTCVYSAQKQNSYCCAPIEAAVFMAPNKKLPLPEDEINNPKPNIEEEIGCPTGSKPFLEFGMPKRCSVLDPCPTEYACKQNKYDASVWQCCSNIIIIKPTNYDNENPSIINNNNNNQFNQFGGNNFYGNNDGGFLPNNNMNFLSPNKGGQLVLRVGMSSSDVEELDASKGCPNGFSAINNKCKKMYYLGQRGCEVDEQCSLTTQYAYCNKEYCACPHDKLIYNAKCVDSCPLGFLNIAGRCHDITTVMLMDSVDDRKNGTIGGFCLDTVVAEEQCLVKNSFCNEKSITCQCKPGFELEVNFDDTNDKGSCTEYEESKFTKERLNDYLKPHNQEPELFYVMEMRDDEEPITSKKPQLN</sequence>
<dbReference type="PANTHER" id="PTHR46339:SF6">
    <property type="entry name" value="BPTI_KUNITZ INHIBITOR DOMAIN-CONTAINING PROTEIN"/>
    <property type="match status" value="1"/>
</dbReference>
<dbReference type="InterPro" id="IPR036880">
    <property type="entry name" value="Kunitz_BPTI_sf"/>
</dbReference>
<dbReference type="InterPro" id="IPR006149">
    <property type="entry name" value="EB_dom"/>
</dbReference>
<feature type="chain" id="PRO_5041936127" description="BPTI/Kunitz inhibitor domain-containing protein" evidence="1">
    <location>
        <begin position="20"/>
        <end position="1416"/>
    </location>
</feature>
<feature type="domain" description="BPTI/Kunitz inhibitor" evidence="2">
    <location>
        <begin position="540"/>
        <end position="593"/>
    </location>
</feature>
<feature type="domain" description="BPTI/Kunitz inhibitor" evidence="2">
    <location>
        <begin position="325"/>
        <end position="379"/>
    </location>
</feature>
<dbReference type="Pfam" id="PF00014">
    <property type="entry name" value="Kunitz_BPTI"/>
    <property type="match status" value="3"/>
</dbReference>
<organism evidence="3 4">
    <name type="scientific">Strongyloides stercoralis</name>
    <name type="common">Threadworm</name>
    <dbReference type="NCBI Taxonomy" id="6248"/>
    <lineage>
        <taxon>Eukaryota</taxon>
        <taxon>Metazoa</taxon>
        <taxon>Ecdysozoa</taxon>
        <taxon>Nematoda</taxon>
        <taxon>Chromadorea</taxon>
        <taxon>Rhabditida</taxon>
        <taxon>Tylenchina</taxon>
        <taxon>Panagrolaimomorpha</taxon>
        <taxon>Strongyloidoidea</taxon>
        <taxon>Strongyloididae</taxon>
        <taxon>Strongyloides</taxon>
    </lineage>
</organism>
<dbReference type="WBParaSite" id="TCONS_00007906.p1">
    <property type="protein sequence ID" value="TCONS_00007906.p1"/>
    <property type="gene ID" value="XLOC_005918"/>
</dbReference>
<dbReference type="SUPFAM" id="SSF57362">
    <property type="entry name" value="BPTI-like"/>
    <property type="match status" value="3"/>
</dbReference>
<dbReference type="SMART" id="SM00289">
    <property type="entry name" value="WR1"/>
    <property type="match status" value="17"/>
</dbReference>